<name>A0AA87QE47_RHIRH</name>
<dbReference type="GO" id="GO:0003677">
    <property type="term" value="F:DNA binding"/>
    <property type="evidence" value="ECO:0007669"/>
    <property type="project" value="UniProtKB-UniRule"/>
</dbReference>
<feature type="domain" description="HTH tetR-type" evidence="3">
    <location>
        <begin position="17"/>
        <end position="77"/>
    </location>
</feature>
<keyword evidence="1 2" id="KW-0238">DNA-binding</keyword>
<dbReference type="Pfam" id="PF00440">
    <property type="entry name" value="TetR_N"/>
    <property type="match status" value="1"/>
</dbReference>
<gene>
    <name evidence="4" type="ORF">RRH01S_25_00030</name>
</gene>
<evidence type="ECO:0000256" key="1">
    <source>
        <dbReference type="ARBA" id="ARBA00023125"/>
    </source>
</evidence>
<dbReference type="PRINTS" id="PR00455">
    <property type="entry name" value="HTHTETR"/>
</dbReference>
<sequence length="208" mass="23683">MLNRRVRHRLSREEKARVTRESLLSAGCKVVAAEGYASASIAKIAETARVAHGTFYNYFVDRQALFDELLPYEGMRMLGTIEKAARKSRPGVARELARFNAFLCYVAENNGFYRILYEAEVFAPEAHRIHMANIVSGYRRSIKRGIAGGYIALLTDDKIDCIIHQLLGMRAYAAMQIHYEKDVSRRALIIENSVYIYERIIRTGLLMG</sequence>
<evidence type="ECO:0000256" key="2">
    <source>
        <dbReference type="PROSITE-ProRule" id="PRU00335"/>
    </source>
</evidence>
<protein>
    <submittedName>
        <fullName evidence="4">TetR family transcriptional regulator</fullName>
    </submittedName>
</protein>
<dbReference type="PANTHER" id="PTHR43479:SF11">
    <property type="entry name" value="ACREF_ENVCD OPERON REPRESSOR-RELATED"/>
    <property type="match status" value="1"/>
</dbReference>
<dbReference type="InterPro" id="IPR050624">
    <property type="entry name" value="HTH-type_Tx_Regulator"/>
</dbReference>
<dbReference type="PROSITE" id="PS50977">
    <property type="entry name" value="HTH_TETR_2"/>
    <property type="match status" value="1"/>
</dbReference>
<comment type="caution">
    <text evidence="4">The sequence shown here is derived from an EMBL/GenBank/DDBJ whole genome shotgun (WGS) entry which is preliminary data.</text>
</comment>
<dbReference type="Proteomes" id="UP000026941">
    <property type="component" value="Unassembled WGS sequence"/>
</dbReference>
<organism evidence="4 5">
    <name type="scientific">Rhizobium rhizogenes NBRC 13257</name>
    <dbReference type="NCBI Taxonomy" id="1220581"/>
    <lineage>
        <taxon>Bacteria</taxon>
        <taxon>Pseudomonadati</taxon>
        <taxon>Pseudomonadota</taxon>
        <taxon>Alphaproteobacteria</taxon>
        <taxon>Hyphomicrobiales</taxon>
        <taxon>Rhizobiaceae</taxon>
        <taxon>Rhizobium/Agrobacterium group</taxon>
        <taxon>Rhizobium</taxon>
    </lineage>
</organism>
<evidence type="ECO:0000313" key="5">
    <source>
        <dbReference type="Proteomes" id="UP000026941"/>
    </source>
</evidence>
<dbReference type="RefSeq" id="WP_052365376.1">
    <property type="nucleotide sequence ID" value="NZ_BAYX01000025.1"/>
</dbReference>
<dbReference type="InterPro" id="IPR001647">
    <property type="entry name" value="HTH_TetR"/>
</dbReference>
<evidence type="ECO:0000313" key="4">
    <source>
        <dbReference type="EMBL" id="GAJ96711.1"/>
    </source>
</evidence>
<feature type="DNA-binding region" description="H-T-H motif" evidence="2">
    <location>
        <begin position="40"/>
        <end position="59"/>
    </location>
</feature>
<reference evidence="4 5" key="1">
    <citation type="submission" date="2014-05" db="EMBL/GenBank/DDBJ databases">
        <title>Whole genome shotgun sequence of Rhizobium rhizogenes NBRC 13257.</title>
        <authorList>
            <person name="Katano-Makiyama Y."/>
            <person name="Hosoyama A."/>
            <person name="Hashimoto M."/>
            <person name="Hosoyama Y."/>
            <person name="Noguchi M."/>
            <person name="Tsuchikane K."/>
            <person name="Kimura A."/>
            <person name="Ohji S."/>
            <person name="Ichikawa N."/>
            <person name="Yamazoe A."/>
            <person name="Fujita N."/>
        </authorList>
    </citation>
    <scope>NUCLEOTIDE SEQUENCE [LARGE SCALE GENOMIC DNA]</scope>
    <source>
        <strain evidence="4 5">NBRC 13257</strain>
    </source>
</reference>
<evidence type="ECO:0000259" key="3">
    <source>
        <dbReference type="PROSITE" id="PS50977"/>
    </source>
</evidence>
<dbReference type="SUPFAM" id="SSF46689">
    <property type="entry name" value="Homeodomain-like"/>
    <property type="match status" value="1"/>
</dbReference>
<accession>A0AA87QE47</accession>
<dbReference type="PANTHER" id="PTHR43479">
    <property type="entry name" value="ACREF/ENVCD OPERON REPRESSOR-RELATED"/>
    <property type="match status" value="1"/>
</dbReference>
<dbReference type="EMBL" id="BAYX01000025">
    <property type="protein sequence ID" value="GAJ96711.1"/>
    <property type="molecule type" value="Genomic_DNA"/>
</dbReference>
<proteinExistence type="predicted"/>
<dbReference type="InterPro" id="IPR009057">
    <property type="entry name" value="Homeodomain-like_sf"/>
</dbReference>
<dbReference type="AlphaFoldDB" id="A0AA87QE47"/>
<dbReference type="Gene3D" id="1.10.357.10">
    <property type="entry name" value="Tetracycline Repressor, domain 2"/>
    <property type="match status" value="1"/>
</dbReference>